<sequence>MSKKLMTAAGYPVAHNKNVQTAGKKVLNFFKTCGFWNSSPTLIEK</sequence>
<proteinExistence type="predicted"/>
<keyword evidence="2" id="KW-1185">Reference proteome</keyword>
<evidence type="ECO:0000313" key="2">
    <source>
        <dbReference type="Proteomes" id="UP000250163"/>
    </source>
</evidence>
<dbReference type="EMBL" id="LS483250">
    <property type="protein sequence ID" value="SQD76953.1"/>
    <property type="molecule type" value="Genomic_DNA"/>
</dbReference>
<accession>A0A330LJS4</accession>
<dbReference type="AlphaFoldDB" id="A0A330LJS4"/>
<gene>
    <name evidence="1" type="ORF">MORIYA_0475</name>
</gene>
<organism evidence="1 2">
    <name type="scientific">Moritella yayanosii</name>
    <dbReference type="NCBI Taxonomy" id="69539"/>
    <lineage>
        <taxon>Bacteria</taxon>
        <taxon>Pseudomonadati</taxon>
        <taxon>Pseudomonadota</taxon>
        <taxon>Gammaproteobacteria</taxon>
        <taxon>Alteromonadales</taxon>
        <taxon>Moritellaceae</taxon>
        <taxon>Moritella</taxon>
    </lineage>
</organism>
<protein>
    <submittedName>
        <fullName evidence="1">Uncharacterized protein</fullName>
    </submittedName>
</protein>
<dbReference type="KEGG" id="mya:MORIYA_0475"/>
<dbReference type="Proteomes" id="UP000250163">
    <property type="component" value="Chromosome MORIYA"/>
</dbReference>
<evidence type="ECO:0000313" key="1">
    <source>
        <dbReference type="EMBL" id="SQD76953.1"/>
    </source>
</evidence>
<name>A0A330LJS4_9GAMM</name>
<reference evidence="2" key="1">
    <citation type="submission" date="2018-05" db="EMBL/GenBank/DDBJ databases">
        <authorList>
            <person name="Cea G.-C."/>
            <person name="William W."/>
        </authorList>
    </citation>
    <scope>NUCLEOTIDE SEQUENCE [LARGE SCALE GENOMIC DNA]</scope>
    <source>
        <strain evidence="2">DB21MT 5</strain>
    </source>
</reference>